<keyword evidence="8" id="KW-1185">Reference proteome</keyword>
<dbReference type="PROSITE" id="PS51737">
    <property type="entry name" value="RECOMBINASE_DNA_BIND"/>
    <property type="match status" value="1"/>
</dbReference>
<dbReference type="Pfam" id="PF07508">
    <property type="entry name" value="Recombinase"/>
    <property type="match status" value="1"/>
</dbReference>
<dbReference type="PROSITE" id="PS51736">
    <property type="entry name" value="RECOMBINASES_3"/>
    <property type="match status" value="1"/>
</dbReference>
<gene>
    <name evidence="7" type="ORF">BLCOC_35060</name>
</gene>
<dbReference type="SMART" id="SM00857">
    <property type="entry name" value="Resolvase"/>
    <property type="match status" value="1"/>
</dbReference>
<sequence>MKEMNDKKISQAKFGAAYIRVSTHMQDELSPDAQKRLIMDHAKTDGVIISNDYVFVEKGISGKKADKRPEFLRMISLAKQKPAPFKVIYVWKFSRFARNQEESILYKSLLRKQCNIEVISVSEPIIEGPFGSLIERIIEWMDEYYSIRLSGEVSRGMMEKALRGGYQARPPLGYKIDRKGEPPVIVPEEAEVVKMIFNKYVNAGMGLFEIARALNALGYKTSHNKPFERRSIEYILQNPTYCGMIRWNRTVNETNEIRPKEEWVITKGYHEAIISEELFNKAQERYNTTYKPKGKRPTSSYRHWLSGLLKCPVCGRTMVCKNHYKKNGTVDTFYYSCYGYSKGKCLSSLTLSTHKIEPVFFEALKDATRSKNLNFEIIRKSNQNHSEVDILKKLYDKVDMKEKRIKTAYQNGIDSLEEYRENKLLLQKERESIAQKIAELDQPESEDYTPLMKERIKTTYDIVTSPNFTIEQKSTSLQSIISKIVYNRDNDSLDIQYYYS</sequence>
<dbReference type="Proteomes" id="UP001325248">
    <property type="component" value="Chromosome"/>
</dbReference>
<keyword evidence="3" id="KW-0233">DNA recombination</keyword>
<evidence type="ECO:0000256" key="4">
    <source>
        <dbReference type="PROSITE-ProRule" id="PRU10137"/>
    </source>
</evidence>
<dbReference type="InterPro" id="IPR025827">
    <property type="entry name" value="Zn_ribbon_recom_dom"/>
</dbReference>
<evidence type="ECO:0000259" key="5">
    <source>
        <dbReference type="PROSITE" id="PS51736"/>
    </source>
</evidence>
<dbReference type="CDD" id="cd00338">
    <property type="entry name" value="Ser_Recombinase"/>
    <property type="match status" value="1"/>
</dbReference>
<evidence type="ECO:0008006" key="9">
    <source>
        <dbReference type="Google" id="ProtNLM"/>
    </source>
</evidence>
<dbReference type="PROSITE" id="PS00397">
    <property type="entry name" value="RECOMBINASES_1"/>
    <property type="match status" value="1"/>
</dbReference>
<evidence type="ECO:0000259" key="6">
    <source>
        <dbReference type="PROSITE" id="PS51737"/>
    </source>
</evidence>
<dbReference type="EMBL" id="CP136422">
    <property type="protein sequence ID" value="WPX75148.1"/>
    <property type="molecule type" value="Genomic_DNA"/>
</dbReference>
<keyword evidence="2" id="KW-0238">DNA-binding</keyword>
<dbReference type="PANTHER" id="PTHR30461:SF23">
    <property type="entry name" value="DNA RECOMBINASE-RELATED"/>
    <property type="match status" value="1"/>
</dbReference>
<feature type="domain" description="Recombinase" evidence="6">
    <location>
        <begin position="171"/>
        <end position="292"/>
    </location>
</feature>
<dbReference type="InterPro" id="IPR050639">
    <property type="entry name" value="SSR_resolvase"/>
</dbReference>
<evidence type="ECO:0000256" key="1">
    <source>
        <dbReference type="ARBA" id="ARBA00022908"/>
    </source>
</evidence>
<dbReference type="Gene3D" id="3.40.50.1390">
    <property type="entry name" value="Resolvase, N-terminal catalytic domain"/>
    <property type="match status" value="1"/>
</dbReference>
<dbReference type="InterPro" id="IPR006118">
    <property type="entry name" value="Recombinase_CS"/>
</dbReference>
<proteinExistence type="predicted"/>
<evidence type="ECO:0000313" key="7">
    <source>
        <dbReference type="EMBL" id="WPX75148.1"/>
    </source>
</evidence>
<keyword evidence="1" id="KW-0229">DNA integration</keyword>
<dbReference type="InterPro" id="IPR011109">
    <property type="entry name" value="DNA_bind_recombinase_dom"/>
</dbReference>
<name>A0ABZ0UD89_9FIRM</name>
<evidence type="ECO:0000313" key="8">
    <source>
        <dbReference type="Proteomes" id="UP001325248"/>
    </source>
</evidence>
<dbReference type="Pfam" id="PF00239">
    <property type="entry name" value="Resolvase"/>
    <property type="match status" value="1"/>
</dbReference>
<protein>
    <recommendedName>
        <fullName evidence="9">DNA invertase Pin-like site-specific DNA recombinase</fullName>
    </recommendedName>
</protein>
<dbReference type="PANTHER" id="PTHR30461">
    <property type="entry name" value="DNA-INVERTASE FROM LAMBDOID PROPHAGE"/>
    <property type="match status" value="1"/>
</dbReference>
<evidence type="ECO:0000256" key="2">
    <source>
        <dbReference type="ARBA" id="ARBA00023125"/>
    </source>
</evidence>
<dbReference type="Gene3D" id="3.90.1750.20">
    <property type="entry name" value="Putative Large Serine Recombinase, Chain B, Domain 2"/>
    <property type="match status" value="1"/>
</dbReference>
<organism evidence="7 8">
    <name type="scientific">Blautia producta</name>
    <dbReference type="NCBI Taxonomy" id="33035"/>
    <lineage>
        <taxon>Bacteria</taxon>
        <taxon>Bacillati</taxon>
        <taxon>Bacillota</taxon>
        <taxon>Clostridia</taxon>
        <taxon>Lachnospirales</taxon>
        <taxon>Lachnospiraceae</taxon>
        <taxon>Blautia</taxon>
    </lineage>
</organism>
<evidence type="ECO:0000256" key="3">
    <source>
        <dbReference type="ARBA" id="ARBA00023172"/>
    </source>
</evidence>
<feature type="domain" description="Resolvase/invertase-type recombinase catalytic" evidence="5">
    <location>
        <begin position="14"/>
        <end position="164"/>
    </location>
</feature>
<reference evidence="7" key="1">
    <citation type="submission" date="2023-10" db="EMBL/GenBank/DDBJ databases">
        <title>Genome sequence of Blautia coccoides DSM 935.</title>
        <authorList>
            <person name="Boeer T."/>
            <person name="Bengelsdorf F.R."/>
            <person name="Daniel R."/>
            <person name="Poehlein A."/>
        </authorList>
    </citation>
    <scope>NUCLEOTIDE SEQUENCE [LARGE SCALE GENOMIC DNA]</scope>
    <source>
        <strain evidence="7">DSM 935</strain>
    </source>
</reference>
<dbReference type="InterPro" id="IPR038109">
    <property type="entry name" value="DNA_bind_recomb_sf"/>
</dbReference>
<feature type="active site" description="O-(5'-phospho-DNA)-serine intermediate" evidence="4">
    <location>
        <position position="22"/>
    </location>
</feature>
<dbReference type="InterPro" id="IPR036162">
    <property type="entry name" value="Resolvase-like_N_sf"/>
</dbReference>
<dbReference type="SUPFAM" id="SSF53041">
    <property type="entry name" value="Resolvase-like"/>
    <property type="match status" value="1"/>
</dbReference>
<dbReference type="InterPro" id="IPR006119">
    <property type="entry name" value="Resolv_N"/>
</dbReference>
<accession>A0ABZ0UD89</accession>
<dbReference type="Pfam" id="PF13408">
    <property type="entry name" value="Zn_ribbon_recom"/>
    <property type="match status" value="1"/>
</dbReference>